<name>A0ABT3ZKM7_9BURK</name>
<dbReference type="InterPro" id="IPR008718">
    <property type="entry name" value="NolX"/>
</dbReference>
<dbReference type="RefSeq" id="WP_267846788.1">
    <property type="nucleotide sequence ID" value="NZ_JAPMXC010000001.1"/>
</dbReference>
<protein>
    <submittedName>
        <fullName evidence="2">HrpF/NolX family T3SS translocon protein</fullName>
    </submittedName>
</protein>
<dbReference type="Proteomes" id="UP001082899">
    <property type="component" value="Unassembled WGS sequence"/>
</dbReference>
<proteinExistence type="predicted"/>
<evidence type="ECO:0000256" key="1">
    <source>
        <dbReference type="SAM" id="MobiDB-lite"/>
    </source>
</evidence>
<feature type="region of interest" description="Disordered" evidence="1">
    <location>
        <begin position="1"/>
        <end position="22"/>
    </location>
</feature>
<comment type="caution">
    <text evidence="2">The sequence shown here is derived from an EMBL/GenBank/DDBJ whole genome shotgun (WGS) entry which is preliminary data.</text>
</comment>
<evidence type="ECO:0000313" key="2">
    <source>
        <dbReference type="EMBL" id="MCY0387076.1"/>
    </source>
</evidence>
<gene>
    <name evidence="2" type="ORF">OVY01_07475</name>
</gene>
<feature type="region of interest" description="Disordered" evidence="1">
    <location>
        <begin position="90"/>
        <end position="131"/>
    </location>
</feature>
<evidence type="ECO:0000313" key="3">
    <source>
        <dbReference type="Proteomes" id="UP001082899"/>
    </source>
</evidence>
<feature type="compositionally biased region" description="Low complexity" evidence="1">
    <location>
        <begin position="90"/>
        <end position="115"/>
    </location>
</feature>
<sequence>MDLRISVAASGEATPNEPDDATPVDTAAEAITLGLAGMFGSAGSIRALRMQSACGATRESCDSGAAASPDALPVTSGSANTLRIETVVPATTDTGASASTDTGASASTDATADEPSAADRARLAASGGNPTLTDDEMATLAVLDRHAAALKGKVSDLQSKIDDPKTPSDLKAALQKLKDDPALRDMLDAGKKGKVDGRIGVDDVIRLVAKHPEMVAYQRKQAAAFVANYIPSDAADGDTQPRAMTSNDAMRELYRYSDYLPKHISKASLQARVDGTGSEGKTPPQLVAAAKHMLDHPDAFQSVAGDGTSISRGHLEDAISKKITLTESETDTLQTIGANRDAFFGGGNLTRDKLRTMSTDPNASDAVKTAAQQLLNDPLLFGMLDNGKKGHSGNPLYAADDGKIGGGDFDSFTRNLESFGQYVATPPPTSAATSLGVPATSAMSAAATRSPADGAAIQAMQAGTQNQPKQKKSKGGGFMKFLKGLLHVFSKILDVVSTVLDALARIPGIGVLFAGASMAAKTVSGQLEVASVAAGGGG</sequence>
<accession>A0ABT3ZKM7</accession>
<reference evidence="2" key="1">
    <citation type="submission" date="2022-11" db="EMBL/GenBank/DDBJ databases">
        <title>Robbsia betulipollinis sp. nov., isolated from pollen of birch (Betula pendula).</title>
        <authorList>
            <person name="Shi H."/>
            <person name="Ambika Manirajan B."/>
            <person name="Ratering S."/>
            <person name="Geissler-Plaum R."/>
            <person name="Schnell S."/>
        </authorList>
    </citation>
    <scope>NUCLEOTIDE SEQUENCE</scope>
    <source>
        <strain evidence="2">Bb-Pol-6</strain>
    </source>
</reference>
<organism evidence="2 3">
    <name type="scientific">Robbsia betulipollinis</name>
    <dbReference type="NCBI Taxonomy" id="2981849"/>
    <lineage>
        <taxon>Bacteria</taxon>
        <taxon>Pseudomonadati</taxon>
        <taxon>Pseudomonadota</taxon>
        <taxon>Betaproteobacteria</taxon>
        <taxon>Burkholderiales</taxon>
        <taxon>Burkholderiaceae</taxon>
        <taxon>Robbsia</taxon>
    </lineage>
</organism>
<dbReference type="EMBL" id="JAPMXC010000001">
    <property type="protein sequence ID" value="MCY0387076.1"/>
    <property type="molecule type" value="Genomic_DNA"/>
</dbReference>
<keyword evidence="3" id="KW-1185">Reference proteome</keyword>
<dbReference type="Pfam" id="PF05819">
    <property type="entry name" value="NolX"/>
    <property type="match status" value="1"/>
</dbReference>